<comment type="caution">
    <text evidence="7">The sequence shown here is derived from an EMBL/GenBank/DDBJ whole genome shotgun (WGS) entry which is preliminary data.</text>
</comment>
<dbReference type="PANTHER" id="PTHR47870">
    <property type="entry name" value="CYTOCHROME C-TYPE BIOGENESIS PROTEIN CCMH"/>
    <property type="match status" value="1"/>
</dbReference>
<dbReference type="Proteomes" id="UP000535078">
    <property type="component" value="Unassembled WGS sequence"/>
</dbReference>
<keyword evidence="3 4" id="KW-0802">TPR repeat</keyword>
<keyword evidence="8" id="KW-1185">Reference proteome</keyword>
<dbReference type="EMBL" id="JAATIT010000009">
    <property type="protein sequence ID" value="NJB91645.1"/>
    <property type="molecule type" value="Genomic_DNA"/>
</dbReference>
<evidence type="ECO:0000256" key="5">
    <source>
        <dbReference type="SAM" id="Phobius"/>
    </source>
</evidence>
<dbReference type="AlphaFoldDB" id="A0A7X5XUN9"/>
<keyword evidence="5" id="KW-1133">Transmembrane helix</keyword>
<accession>A0A7X5XUN9</accession>
<dbReference type="InterPro" id="IPR051263">
    <property type="entry name" value="C-type_cytochrome_biogenesis"/>
</dbReference>
<dbReference type="SMART" id="SM00028">
    <property type="entry name" value="TPR"/>
    <property type="match status" value="1"/>
</dbReference>
<dbReference type="PROSITE" id="PS50005">
    <property type="entry name" value="TPR"/>
    <property type="match status" value="1"/>
</dbReference>
<dbReference type="GO" id="GO:0005886">
    <property type="term" value="C:plasma membrane"/>
    <property type="evidence" value="ECO:0007669"/>
    <property type="project" value="TreeGrafter"/>
</dbReference>
<keyword evidence="1" id="KW-0677">Repeat</keyword>
<dbReference type="RefSeq" id="WP_245198843.1">
    <property type="nucleotide sequence ID" value="NZ_JAATIT010000009.1"/>
</dbReference>
<gene>
    <name evidence="7" type="ORF">GGR90_003865</name>
</gene>
<reference evidence="7 8" key="1">
    <citation type="submission" date="2020-03" db="EMBL/GenBank/DDBJ databases">
        <title>Genomic Encyclopedia of Type Strains, Phase IV (KMG-IV): sequencing the most valuable type-strain genomes for metagenomic binning, comparative biology and taxonomic classification.</title>
        <authorList>
            <person name="Goeker M."/>
        </authorList>
    </citation>
    <scope>NUCLEOTIDE SEQUENCE [LARGE SCALE GENOMIC DNA]</scope>
    <source>
        <strain evidence="7 8">DSM 25229</strain>
    </source>
</reference>
<proteinExistence type="predicted"/>
<feature type="transmembrane region" description="Helical" evidence="5">
    <location>
        <begin position="21"/>
        <end position="39"/>
    </location>
</feature>
<evidence type="ECO:0000256" key="4">
    <source>
        <dbReference type="PROSITE-ProRule" id="PRU00339"/>
    </source>
</evidence>
<dbReference type="PANTHER" id="PTHR47870:SF1">
    <property type="entry name" value="CYTOCHROME C-TYPE BIOGENESIS PROTEIN CCMH"/>
    <property type="match status" value="1"/>
</dbReference>
<keyword evidence="5" id="KW-0812">Transmembrane</keyword>
<dbReference type="InterPro" id="IPR056413">
    <property type="entry name" value="TPR_CcmH_CycH"/>
</dbReference>
<organism evidence="7 8">
    <name type="scientific">Sphingopyxis italica</name>
    <dbReference type="NCBI Taxonomy" id="1129133"/>
    <lineage>
        <taxon>Bacteria</taxon>
        <taxon>Pseudomonadati</taxon>
        <taxon>Pseudomonadota</taxon>
        <taxon>Alphaproteobacteria</taxon>
        <taxon>Sphingomonadales</taxon>
        <taxon>Sphingomonadaceae</taxon>
        <taxon>Sphingopyxis</taxon>
    </lineage>
</organism>
<dbReference type="Pfam" id="PF23914">
    <property type="entry name" value="TPR_CcmH_CycH"/>
    <property type="match status" value="1"/>
</dbReference>
<dbReference type="GO" id="GO:0017004">
    <property type="term" value="P:cytochrome complex assembly"/>
    <property type="evidence" value="ECO:0007669"/>
    <property type="project" value="UniProtKB-KW"/>
</dbReference>
<evidence type="ECO:0000256" key="3">
    <source>
        <dbReference type="ARBA" id="ARBA00022803"/>
    </source>
</evidence>
<evidence type="ECO:0000313" key="8">
    <source>
        <dbReference type="Proteomes" id="UP000535078"/>
    </source>
</evidence>
<dbReference type="Gene3D" id="1.25.40.10">
    <property type="entry name" value="Tetratricopeptide repeat domain"/>
    <property type="match status" value="2"/>
</dbReference>
<name>A0A7X5XUN9_9SPHN</name>
<evidence type="ECO:0000313" key="7">
    <source>
        <dbReference type="EMBL" id="NJB91645.1"/>
    </source>
</evidence>
<evidence type="ECO:0000259" key="6">
    <source>
        <dbReference type="Pfam" id="PF23914"/>
    </source>
</evidence>
<dbReference type="SUPFAM" id="SSF48452">
    <property type="entry name" value="TPR-like"/>
    <property type="match status" value="1"/>
</dbReference>
<evidence type="ECO:0000256" key="1">
    <source>
        <dbReference type="ARBA" id="ARBA00022737"/>
    </source>
</evidence>
<protein>
    <submittedName>
        <fullName evidence="7">Cytochrome c-type biogenesis protein CcmH</fullName>
    </submittedName>
</protein>
<keyword evidence="5" id="KW-0472">Membrane</keyword>
<dbReference type="PROSITE" id="PS50293">
    <property type="entry name" value="TPR_REGION"/>
    <property type="match status" value="1"/>
</dbReference>
<sequence>MSESKSMEANKAGGMTRTNRVILIAAFILLAAAIGYAIWRDSAPSVTGPASETAAAPSDQLAGLEARTQREPGSADAWTALGAAKFDLGDFAGAIEAYEKAVALSPESAGLWSALGEARVMASDSEPMPAAASEAFDKAIALDAKDPRARYFLAVKKDIGGDHRGAIDDWFALLSDTPQGAPWEADLRRTIEQVGAIHKIEVADRLAATRPRALTADEMPVAARAIPGPSRADMEAASQLPKGQQDQMIQGMVSGLEAKLAANPADIDRWIMLMRSRMTLGETAKAAQALKDGIAANPGAAGRLKAQAQLLGVPGA</sequence>
<feature type="domain" description="Cytochrome c-type biogenesis protein H TPR" evidence="6">
    <location>
        <begin position="63"/>
        <end position="179"/>
    </location>
</feature>
<feature type="repeat" description="TPR" evidence="4">
    <location>
        <begin position="75"/>
        <end position="108"/>
    </location>
</feature>
<dbReference type="InterPro" id="IPR011990">
    <property type="entry name" value="TPR-like_helical_dom_sf"/>
</dbReference>
<evidence type="ECO:0000256" key="2">
    <source>
        <dbReference type="ARBA" id="ARBA00022748"/>
    </source>
</evidence>
<keyword evidence="2" id="KW-0201">Cytochrome c-type biogenesis</keyword>
<dbReference type="InterPro" id="IPR019734">
    <property type="entry name" value="TPR_rpt"/>
</dbReference>